<dbReference type="EMBL" id="UIVS01000004">
    <property type="protein sequence ID" value="SVP95412.1"/>
    <property type="molecule type" value="Genomic_DNA"/>
</dbReference>
<accession>A0A3B0N1L1</accession>
<name>A0A3B0N1L1_THEAN</name>
<dbReference type="EMBL" id="UIVT01000004">
    <property type="protein sequence ID" value="SVP94667.1"/>
    <property type="molecule type" value="Genomic_DNA"/>
</dbReference>
<evidence type="ECO:0000313" key="3">
    <source>
        <dbReference type="EMBL" id="SVP95412.1"/>
    </source>
</evidence>
<feature type="chain" id="PRO_5036076059" evidence="1">
    <location>
        <begin position="16"/>
        <end position="313"/>
    </location>
</feature>
<proteinExistence type="predicted"/>
<sequence length="313" mass="36045">MIIIFIYCVLQICSGIKFPGPNNFKYSFVKSDKQKEKSGDSPVYLFLPPPEPDQSTNIIPKDVNVVNNQNYGEIISGLKTKVFTNEPTLINFVPEVKLNDKNNVTDNKVSSFILKMSEMMLLSDRVIVPIDFLELMRSGCCGSDRLKLLGLVMIAVNLQYQYSPKLHFVVYNYNTMEDKIYLSSYEKEYINRQKSEISGVLKDFIHSFVNTSPSQFLPNNIILTCSYVNNYKNVSKILKDLFVEDLGYFGVCSSDIRDEFDKKIRVCENIEKFTSSMQEVKQTKFNLVELNQIVEHSDLYAHLLNIHDSSYKM</sequence>
<organism evidence="3">
    <name type="scientific">Theileria annulata</name>
    <dbReference type="NCBI Taxonomy" id="5874"/>
    <lineage>
        <taxon>Eukaryota</taxon>
        <taxon>Sar</taxon>
        <taxon>Alveolata</taxon>
        <taxon>Apicomplexa</taxon>
        <taxon>Aconoidasida</taxon>
        <taxon>Piroplasmida</taxon>
        <taxon>Theileriidae</taxon>
        <taxon>Theileria</taxon>
    </lineage>
</organism>
<gene>
    <name evidence="2" type="ORF">TAT_000357300</name>
    <name evidence="3" type="ORF">TAV_000357200</name>
</gene>
<dbReference type="VEuPathDB" id="PiroplasmaDB:TA10695"/>
<evidence type="ECO:0000313" key="2">
    <source>
        <dbReference type="EMBL" id="SVP94667.1"/>
    </source>
</evidence>
<evidence type="ECO:0000256" key="1">
    <source>
        <dbReference type="SAM" id="SignalP"/>
    </source>
</evidence>
<feature type="signal peptide" evidence="1">
    <location>
        <begin position="1"/>
        <end position="15"/>
    </location>
</feature>
<dbReference type="AlphaFoldDB" id="A0A3B0N1L1"/>
<reference evidence="3" key="1">
    <citation type="submission" date="2018-07" db="EMBL/GenBank/DDBJ databases">
        <authorList>
            <person name="Quirk P.G."/>
            <person name="Krulwich T.A."/>
        </authorList>
    </citation>
    <scope>NUCLEOTIDE SEQUENCE</scope>
    <source>
        <strain evidence="3">Anand</strain>
    </source>
</reference>
<keyword evidence="1" id="KW-0732">Signal</keyword>
<protein>
    <submittedName>
        <fullName evidence="3">Uncharacterized protein</fullName>
    </submittedName>
</protein>